<sequence length="288" mass="32044">MCVDLHIHSIYSDGSHTPEELITLAVRNRLQGLALTDHDTVEGVEEITRLGSEAGIITVTGVEISTNMYQRAVHILGYGIDITDPRLKSWLQPLQEGRKQRNTIILQKLRDLGIVIHDEEVQRVSGGGLVGRPHIARLLIEKKVVDSFDAAFKRYLGRNRPAWEDRFSYSPAASIDMIHQMGGIAVLAHPGHLDPEMRLQSSLIRELVQYGLDGVEFYYPTHTKKMRKKLKTIAADHGLLLTGGSDFHGSTRPTHPLAGGREGFCPPLTMFETLLAHLHQSPQPSLSC</sequence>
<dbReference type="KEGG" id="dog:HP555_11510"/>
<dbReference type="InterPro" id="IPR052018">
    <property type="entry name" value="PHP_domain"/>
</dbReference>
<dbReference type="Pfam" id="PF02811">
    <property type="entry name" value="PHP"/>
    <property type="match status" value="1"/>
</dbReference>
<evidence type="ECO:0000259" key="1">
    <source>
        <dbReference type="SMART" id="SM00481"/>
    </source>
</evidence>
<gene>
    <name evidence="2" type="ORF">HP555_11510</name>
</gene>
<proteinExistence type="predicted"/>
<organism evidence="2 3">
    <name type="scientific">Desulfobulbus oligotrophicus</name>
    <dbReference type="NCBI Taxonomy" id="1909699"/>
    <lineage>
        <taxon>Bacteria</taxon>
        <taxon>Pseudomonadati</taxon>
        <taxon>Thermodesulfobacteriota</taxon>
        <taxon>Desulfobulbia</taxon>
        <taxon>Desulfobulbales</taxon>
        <taxon>Desulfobulbaceae</taxon>
        <taxon>Desulfobulbus</taxon>
    </lineage>
</organism>
<feature type="domain" description="Polymerase/histidinol phosphatase N-terminal" evidence="1">
    <location>
        <begin position="3"/>
        <end position="68"/>
    </location>
</feature>
<dbReference type="PANTHER" id="PTHR42924:SF3">
    <property type="entry name" value="POLYMERASE_HISTIDINOL PHOSPHATASE N-TERMINAL DOMAIN-CONTAINING PROTEIN"/>
    <property type="match status" value="1"/>
</dbReference>
<evidence type="ECO:0000313" key="2">
    <source>
        <dbReference type="EMBL" id="QQG66448.1"/>
    </source>
</evidence>
<protein>
    <submittedName>
        <fullName evidence="2">PHP domain-containing protein</fullName>
    </submittedName>
</protein>
<dbReference type="PANTHER" id="PTHR42924">
    <property type="entry name" value="EXONUCLEASE"/>
    <property type="match status" value="1"/>
</dbReference>
<dbReference type="CDD" id="cd07438">
    <property type="entry name" value="PHP_HisPPase_AMP"/>
    <property type="match status" value="1"/>
</dbReference>
<dbReference type="RefSeq" id="WP_199262640.1">
    <property type="nucleotide sequence ID" value="NZ_CP054140.1"/>
</dbReference>
<dbReference type="Gene3D" id="3.20.20.140">
    <property type="entry name" value="Metal-dependent hydrolases"/>
    <property type="match status" value="1"/>
</dbReference>
<dbReference type="GO" id="GO:0035312">
    <property type="term" value="F:5'-3' DNA exonuclease activity"/>
    <property type="evidence" value="ECO:0007669"/>
    <property type="project" value="TreeGrafter"/>
</dbReference>
<accession>A0A7T5VEK3</accession>
<dbReference type="AlphaFoldDB" id="A0A7T5VEK3"/>
<reference evidence="2 3" key="1">
    <citation type="submission" date="2020-05" db="EMBL/GenBank/DDBJ databases">
        <title>Complete genome of Desulfobulbus oligotrophicus.</title>
        <authorList>
            <person name="Podar M."/>
        </authorList>
    </citation>
    <scope>NUCLEOTIDE SEQUENCE [LARGE SCALE GENOMIC DNA]</scope>
    <source>
        <strain evidence="2 3">Prop6</strain>
    </source>
</reference>
<dbReference type="GO" id="GO:0004534">
    <property type="term" value="F:5'-3' RNA exonuclease activity"/>
    <property type="evidence" value="ECO:0007669"/>
    <property type="project" value="TreeGrafter"/>
</dbReference>
<dbReference type="InterPro" id="IPR016195">
    <property type="entry name" value="Pol/histidinol_Pase-like"/>
</dbReference>
<dbReference type="SMART" id="SM00481">
    <property type="entry name" value="POLIIIAc"/>
    <property type="match status" value="1"/>
</dbReference>
<dbReference type="SUPFAM" id="SSF89550">
    <property type="entry name" value="PHP domain-like"/>
    <property type="match status" value="1"/>
</dbReference>
<dbReference type="Gene3D" id="1.10.150.650">
    <property type="match status" value="1"/>
</dbReference>
<dbReference type="InterPro" id="IPR003141">
    <property type="entry name" value="Pol/His_phosphatase_N"/>
</dbReference>
<dbReference type="InterPro" id="IPR004013">
    <property type="entry name" value="PHP_dom"/>
</dbReference>
<keyword evidence="3" id="KW-1185">Reference proteome</keyword>
<name>A0A7T5VEK3_9BACT</name>
<dbReference type="Proteomes" id="UP000596092">
    <property type="component" value="Chromosome"/>
</dbReference>
<evidence type="ECO:0000313" key="3">
    <source>
        <dbReference type="Proteomes" id="UP000596092"/>
    </source>
</evidence>
<dbReference type="EMBL" id="CP054140">
    <property type="protein sequence ID" value="QQG66448.1"/>
    <property type="molecule type" value="Genomic_DNA"/>
</dbReference>